<keyword evidence="5" id="KW-1185">Reference proteome</keyword>
<evidence type="ECO:0000313" key="4">
    <source>
        <dbReference type="EMBL" id="OLR56671.1"/>
    </source>
</evidence>
<organism evidence="4 5">
    <name type="scientific">Hornefia porci</name>
    <dbReference type="NCBI Taxonomy" id="2652292"/>
    <lineage>
        <taxon>Bacteria</taxon>
        <taxon>Bacillati</taxon>
        <taxon>Bacillota</taxon>
        <taxon>Clostridia</taxon>
        <taxon>Peptostreptococcales</taxon>
        <taxon>Anaerovoracaceae</taxon>
        <taxon>Hornefia</taxon>
    </lineage>
</organism>
<dbReference type="PROSITE" id="PS50943">
    <property type="entry name" value="HTH_CROC1"/>
    <property type="match status" value="1"/>
</dbReference>
<protein>
    <submittedName>
        <fullName evidence="4">Transcriptional regulator</fullName>
    </submittedName>
</protein>
<dbReference type="OrthoDB" id="9815852at2"/>
<dbReference type="Pfam" id="PF01381">
    <property type="entry name" value="HTH_3"/>
    <property type="match status" value="1"/>
</dbReference>
<gene>
    <name evidence="4" type="ORF">BHK98_11700</name>
</gene>
<dbReference type="Gene3D" id="1.10.260.40">
    <property type="entry name" value="lambda repressor-like DNA-binding domains"/>
    <property type="match status" value="1"/>
</dbReference>
<feature type="transmembrane region" description="Helical" evidence="2">
    <location>
        <begin position="147"/>
        <end position="166"/>
    </location>
</feature>
<dbReference type="InterPro" id="IPR001387">
    <property type="entry name" value="Cro/C1-type_HTH"/>
</dbReference>
<dbReference type="PANTHER" id="PTHR46558:SF13">
    <property type="entry name" value="HTH-TYPE TRANSCRIPTIONAL REGULATOR IMMR"/>
    <property type="match status" value="1"/>
</dbReference>
<sequence>MILADKIMELRKRAGWSQEQLAERLGVSRQSVSKWESAQSIPDMSKILQLSGLFGVSTDYLLKDEIEEADVTSDAGVMECDGEETSLRRVTMEMAGSFLEAKTATAPKIAFGVMLCILSPVALIFLSGASEYGMIPIEEDRATMTGLIPTILFIAAGVALFVSAGMKLGKYEYLEKEPIDTVYGVEGMVRDRMKKWEDTYRRMMVIGIGLCVIACLPIFIAGAIFRSDEDMPMILAVCLLLVLVSAGVYLIVRASVTWNGYRALLEEGEYSRSHKKINRSVSGAYWGITVAIYLGSSFLSGRWEMTWIIWPVAGVLYGAIVEILETRSRNS</sequence>
<keyword evidence="2" id="KW-0812">Transmembrane</keyword>
<keyword evidence="2" id="KW-0472">Membrane</keyword>
<dbReference type="CDD" id="cd00093">
    <property type="entry name" value="HTH_XRE"/>
    <property type="match status" value="1"/>
</dbReference>
<dbReference type="Proteomes" id="UP000187404">
    <property type="component" value="Unassembled WGS sequence"/>
</dbReference>
<keyword evidence="2" id="KW-1133">Transmembrane helix</keyword>
<comment type="caution">
    <text evidence="4">The sequence shown here is derived from an EMBL/GenBank/DDBJ whole genome shotgun (WGS) entry which is preliminary data.</text>
</comment>
<feature type="domain" description="HTH cro/C1-type" evidence="3">
    <location>
        <begin position="7"/>
        <end position="61"/>
    </location>
</feature>
<name>A0A1Q9JKI4_9FIRM</name>
<dbReference type="AlphaFoldDB" id="A0A1Q9JKI4"/>
<evidence type="ECO:0000256" key="2">
    <source>
        <dbReference type="SAM" id="Phobius"/>
    </source>
</evidence>
<reference evidence="4 5" key="1">
    <citation type="journal article" date="2016" name="Appl. Environ. Microbiol.">
        <title>Function and Phylogeny of Bacterial Butyryl Coenzyme A:Acetate Transferases and Their Diversity in the Proximal Colon of Swine.</title>
        <authorList>
            <person name="Trachsel J."/>
            <person name="Bayles D.O."/>
            <person name="Looft T."/>
            <person name="Levine U.Y."/>
            <person name="Allen H.K."/>
        </authorList>
    </citation>
    <scope>NUCLEOTIDE SEQUENCE [LARGE SCALE GENOMIC DNA]</scope>
    <source>
        <strain evidence="4 5">68-3-10</strain>
    </source>
</reference>
<dbReference type="STRING" id="1261640.BHK98_11700"/>
<evidence type="ECO:0000256" key="1">
    <source>
        <dbReference type="ARBA" id="ARBA00023125"/>
    </source>
</evidence>
<proteinExistence type="predicted"/>
<feature type="transmembrane region" description="Helical" evidence="2">
    <location>
        <begin position="231"/>
        <end position="252"/>
    </location>
</feature>
<dbReference type="SUPFAM" id="SSF47413">
    <property type="entry name" value="lambda repressor-like DNA-binding domains"/>
    <property type="match status" value="1"/>
</dbReference>
<feature type="transmembrane region" description="Helical" evidence="2">
    <location>
        <begin position="203"/>
        <end position="225"/>
    </location>
</feature>
<evidence type="ECO:0000259" key="3">
    <source>
        <dbReference type="PROSITE" id="PS50943"/>
    </source>
</evidence>
<dbReference type="GO" id="GO:0003677">
    <property type="term" value="F:DNA binding"/>
    <property type="evidence" value="ECO:0007669"/>
    <property type="project" value="UniProtKB-KW"/>
</dbReference>
<dbReference type="SMART" id="SM00530">
    <property type="entry name" value="HTH_XRE"/>
    <property type="match status" value="1"/>
</dbReference>
<feature type="transmembrane region" description="Helical" evidence="2">
    <location>
        <begin position="283"/>
        <end position="301"/>
    </location>
</feature>
<accession>A0A1Q9JKI4</accession>
<dbReference type="EMBL" id="MJIE01000001">
    <property type="protein sequence ID" value="OLR56671.1"/>
    <property type="molecule type" value="Genomic_DNA"/>
</dbReference>
<dbReference type="InterPro" id="IPR010982">
    <property type="entry name" value="Lambda_DNA-bd_dom_sf"/>
</dbReference>
<evidence type="ECO:0000313" key="5">
    <source>
        <dbReference type="Proteomes" id="UP000187404"/>
    </source>
</evidence>
<dbReference type="RefSeq" id="WP_075714469.1">
    <property type="nucleotide sequence ID" value="NZ_MJIE01000001.1"/>
</dbReference>
<dbReference type="PANTHER" id="PTHR46558">
    <property type="entry name" value="TRACRIPTIONAL REGULATORY PROTEIN-RELATED-RELATED"/>
    <property type="match status" value="1"/>
</dbReference>
<feature type="transmembrane region" description="Helical" evidence="2">
    <location>
        <begin position="109"/>
        <end position="127"/>
    </location>
</feature>
<keyword evidence="1" id="KW-0238">DNA-binding</keyword>
<feature type="transmembrane region" description="Helical" evidence="2">
    <location>
        <begin position="307"/>
        <end position="324"/>
    </location>
</feature>